<keyword evidence="2" id="KW-0472">Membrane</keyword>
<evidence type="ECO:0000256" key="2">
    <source>
        <dbReference type="SAM" id="Phobius"/>
    </source>
</evidence>
<dbReference type="InterPro" id="IPR000742">
    <property type="entry name" value="EGF"/>
</dbReference>
<dbReference type="InterPro" id="IPR009030">
    <property type="entry name" value="Growth_fac_rcpt_cys_sf"/>
</dbReference>
<feature type="region of interest" description="Disordered" evidence="1">
    <location>
        <begin position="527"/>
        <end position="547"/>
    </location>
</feature>
<feature type="domain" description="EGF-like" evidence="4">
    <location>
        <begin position="80"/>
        <end position="115"/>
    </location>
</feature>
<dbReference type="AlphaFoldDB" id="A0A223PJI9"/>
<dbReference type="OrthoDB" id="6022609at2759"/>
<keyword evidence="2" id="KW-1133">Transmembrane helix</keyword>
<keyword evidence="3" id="KW-0732">Signal</keyword>
<feature type="transmembrane region" description="Helical" evidence="2">
    <location>
        <begin position="555"/>
        <end position="577"/>
    </location>
</feature>
<sequence>MGRMNNERSLFVVLFVVFLASLATVAFAEEIPDMDICASAGKLCGTVPCVPINGSQYFTCLCENERYFNATAQRCYHLDSCSEILCLPGKCFDNHGSDAATCDCSGIHGITKECEVDQAFRDECVKSGGEQTFDQNGFPQCVCPYGTQLENDRCASIACLLPNFTCADICNNPKLREDNRCCQNWEIGSCDGHYEESFCPPGTTGNGSICTNVCAEDLLGSVCEHGCTYENSSNPYYKCNCDDGEELSADGRTCQARVECNEEEASSCEDSGQECVYKDGKASCHCPAGSALIGGVCSEECSFKCQPLLSKCVIDSNEEICVCEYPLKWDSTKRQCTLDRQFVYIITFTQDQVYLTANTTHRCANTEKLIQSAMKNLYGKSLMATRLLKCGEEHEVELSFSEEPAPALLHRIHLCENEDKRSGCFFAPALYIVNGSSSDPRAVDLCDAYLNNTDAVSSGSHKCVSEGAGKYTLQCALRSAGAEMVQQGFLKVQRCHEGCHPNLCPQDCICIPDAEKPYKCDCRENTTAKTPQPPHHQKWPFPTTPMAPQRQTSRVWATVAIVIGILMPAVIVVILLIKRKTTYIVTPVKKASSKDFRPLPTEEEA</sequence>
<evidence type="ECO:0000256" key="1">
    <source>
        <dbReference type="SAM" id="MobiDB-lite"/>
    </source>
</evidence>
<organism evidence="5">
    <name type="scientific">Rhipicephalus microplus</name>
    <name type="common">Cattle tick</name>
    <name type="synonym">Boophilus microplus</name>
    <dbReference type="NCBI Taxonomy" id="6941"/>
    <lineage>
        <taxon>Eukaryota</taxon>
        <taxon>Metazoa</taxon>
        <taxon>Ecdysozoa</taxon>
        <taxon>Arthropoda</taxon>
        <taxon>Chelicerata</taxon>
        <taxon>Arachnida</taxon>
        <taxon>Acari</taxon>
        <taxon>Parasitiformes</taxon>
        <taxon>Ixodida</taxon>
        <taxon>Ixodoidea</taxon>
        <taxon>Ixodidae</taxon>
        <taxon>Rhipicephalinae</taxon>
        <taxon>Rhipicephalus</taxon>
        <taxon>Boophilus</taxon>
    </lineage>
</organism>
<evidence type="ECO:0000256" key="3">
    <source>
        <dbReference type="SAM" id="SignalP"/>
    </source>
</evidence>
<evidence type="ECO:0000259" key="4">
    <source>
        <dbReference type="SMART" id="SM00181"/>
    </source>
</evidence>
<gene>
    <name evidence="5" type="primary">ATAQ</name>
</gene>
<dbReference type="SUPFAM" id="SSF57184">
    <property type="entry name" value="Growth factor receptor domain"/>
    <property type="match status" value="1"/>
</dbReference>
<reference evidence="5" key="1">
    <citation type="submission" date="2017-06" db="EMBL/GenBank/DDBJ databases">
        <title>Sequence variations of ATAQ gene in Rhipicephalus microplus ticks from five Mexican isolates.</title>
        <authorList>
            <person name="Lagunes-Quintanilla R."/>
            <person name="Castro-Saines E."/>
            <person name="Gomez-Romero N."/>
            <person name="Granjeno-Colin G."/>
            <person name="Hernandez-Ortiz R."/>
        </authorList>
    </citation>
    <scope>NUCLEOTIDE SEQUENCE</scope>
    <source>
        <strain evidence="5">Moyahua</strain>
    </source>
</reference>
<feature type="domain" description="EGF-like" evidence="4">
    <location>
        <begin position="213"/>
        <end position="255"/>
    </location>
</feature>
<dbReference type="VEuPathDB" id="VectorBase:LOC119171706"/>
<dbReference type="EMBL" id="MF314446">
    <property type="protein sequence ID" value="ASU44334.1"/>
    <property type="molecule type" value="mRNA"/>
</dbReference>
<evidence type="ECO:0000313" key="5">
    <source>
        <dbReference type="EMBL" id="ASU44334.1"/>
    </source>
</evidence>
<accession>A0A223PJI9</accession>
<feature type="chain" id="PRO_5012262536" evidence="3">
    <location>
        <begin position="29"/>
        <end position="605"/>
    </location>
</feature>
<proteinExistence type="evidence at transcript level"/>
<feature type="domain" description="EGF-like" evidence="4">
    <location>
        <begin position="259"/>
        <end position="298"/>
    </location>
</feature>
<keyword evidence="2" id="KW-0812">Transmembrane</keyword>
<protein>
    <submittedName>
        <fullName evidence="5">ATAQ protein</fullName>
    </submittedName>
</protein>
<name>A0A223PJI9_RHIMP</name>
<feature type="signal peptide" evidence="3">
    <location>
        <begin position="1"/>
        <end position="28"/>
    </location>
</feature>
<dbReference type="SMART" id="SM00181">
    <property type="entry name" value="EGF"/>
    <property type="match status" value="3"/>
</dbReference>
<dbReference type="Gene3D" id="2.10.25.10">
    <property type="entry name" value="Laminin"/>
    <property type="match status" value="1"/>
</dbReference>